<gene>
    <name evidence="1" type="ORF">F0P96_11375</name>
</gene>
<dbReference type="GO" id="GO:0008270">
    <property type="term" value="F:zinc ion binding"/>
    <property type="evidence" value="ECO:0007669"/>
    <property type="project" value="InterPro"/>
</dbReference>
<keyword evidence="2" id="KW-1185">Reference proteome</keyword>
<dbReference type="AlphaFoldDB" id="A0A7L4ZWH8"/>
<accession>A0A7L4ZWH8</accession>
<dbReference type="Gene3D" id="3.40.50.300">
    <property type="entry name" value="P-loop containing nucleotide triphosphate hydrolases"/>
    <property type="match status" value="1"/>
</dbReference>
<dbReference type="GO" id="GO:0006260">
    <property type="term" value="P:DNA replication"/>
    <property type="evidence" value="ECO:0007669"/>
    <property type="project" value="InterPro"/>
</dbReference>
<dbReference type="Proteomes" id="UP000326380">
    <property type="component" value="Unassembled WGS sequence"/>
</dbReference>
<dbReference type="Gene3D" id="3.40.1360.10">
    <property type="match status" value="1"/>
</dbReference>
<dbReference type="GO" id="GO:0003677">
    <property type="term" value="F:DNA binding"/>
    <property type="evidence" value="ECO:0007669"/>
    <property type="project" value="InterPro"/>
</dbReference>
<dbReference type="InterPro" id="IPR027417">
    <property type="entry name" value="P-loop_NTPase"/>
</dbReference>
<reference evidence="1 2" key="1">
    <citation type="submission" date="2019-09" db="EMBL/GenBank/DDBJ databases">
        <title>Genome sequence of Hymenobacter sp. M3.</title>
        <authorList>
            <person name="Srinivasan S."/>
        </authorList>
    </citation>
    <scope>NUCLEOTIDE SEQUENCE [LARGE SCALE GENOMIC DNA]</scope>
    <source>
        <strain evidence="1 2">M3</strain>
    </source>
</reference>
<dbReference type="CDD" id="cd01029">
    <property type="entry name" value="TOPRIM_primases"/>
    <property type="match status" value="1"/>
</dbReference>
<evidence type="ECO:0000313" key="1">
    <source>
        <dbReference type="EMBL" id="KAA9332081.1"/>
    </source>
</evidence>
<proteinExistence type="predicted"/>
<dbReference type="SUPFAM" id="SSF52540">
    <property type="entry name" value="P-loop containing nucleoside triphosphate hydrolases"/>
    <property type="match status" value="1"/>
</dbReference>
<dbReference type="SUPFAM" id="SSF57783">
    <property type="entry name" value="Zinc beta-ribbon"/>
    <property type="match status" value="1"/>
</dbReference>
<dbReference type="Pfam" id="PF13481">
    <property type="entry name" value="AAA_25"/>
    <property type="match status" value="1"/>
</dbReference>
<organism evidence="1 2">
    <name type="scientific">Hymenobacter busanensis</name>
    <dbReference type="NCBI Taxonomy" id="2607656"/>
    <lineage>
        <taxon>Bacteria</taxon>
        <taxon>Pseudomonadati</taxon>
        <taxon>Bacteroidota</taxon>
        <taxon>Cytophagia</taxon>
        <taxon>Cytophagales</taxon>
        <taxon>Hymenobacteraceae</taxon>
        <taxon>Hymenobacter</taxon>
    </lineage>
</organism>
<dbReference type="InterPro" id="IPR036977">
    <property type="entry name" value="DNA_primase_Znf_CHC2"/>
</dbReference>
<dbReference type="InterPro" id="IPR034154">
    <property type="entry name" value="TOPRIM_DnaG/twinkle"/>
</dbReference>
<dbReference type="RefSeq" id="WP_151079008.1">
    <property type="nucleotide sequence ID" value="NZ_CP047647.1"/>
</dbReference>
<dbReference type="EMBL" id="VTWU01000004">
    <property type="protein sequence ID" value="KAA9332081.1"/>
    <property type="molecule type" value="Genomic_DNA"/>
</dbReference>
<dbReference type="SUPFAM" id="SSF56731">
    <property type="entry name" value="DNA primase core"/>
    <property type="match status" value="1"/>
</dbReference>
<protein>
    <submittedName>
        <fullName evidence="1">AAA family ATPase</fullName>
    </submittedName>
</protein>
<evidence type="ECO:0000313" key="2">
    <source>
        <dbReference type="Proteomes" id="UP000326380"/>
    </source>
</evidence>
<sequence>MLNRQQILALTESGLDVFERYLGFKPKPGLNFQNPFVDSKQETPSFNVYQDRHGEWRYKDFAVDGDNGSCIDLVMRLHNCDANEAMQRIGNDLNLVGEAEPSYIIHQHEPPGAYNVDKYAEHTVCSKPNFDSEDVAFWAQYGIPVEVLEKNGVAAVESYCATKRDGTTYTVRGSTEQPIFSYQAAAGQWKIYRPKPKSFCWVGGQPQGYVFGLNCLPTTGDLVILAAGEKDAMCLQAHGYPAISLSSETALPPDGLLERLQRFSKVLVCYDTDKTGREQSAKLSRAYGWGVLELPAALEPYGKDVSDFFRAVGQGRLQVDLFTQALNSARQLEAPLPIPATTEYPTWSGVFSLGDLLGRSTVEVPKLVSPIFQRQGVACLAGSSDTGKSSFLRQLSLAVAMNEEEFLGFKLHTIHQRAIYVSTEDGDEAVAAQLQIQLAGRNVPPAAKTNLRFVFDTPNLVAKLDAMLTNEPADLVVVDALGDLYQGNMNSSNEVRSFVNSYHHLAVKHDCLVLFMHHTGKRAEEREPSKNNLLGSQGLEAKMRVVCELRVDSHDPNVRHLCVLKGNYLPTDVKQRSYALSFKDLCFQYTGERAELSTLVKRPEDGLGKPVLPSRRDELLQKARELREGGSTLVQIEKVLASEAASSGVSGLSKSTLHRELKTIIPKSQRPAPIGDGTWDLTQAQQERPMAAIA</sequence>
<comment type="caution">
    <text evidence="1">The sequence shown here is derived from an EMBL/GenBank/DDBJ whole genome shotgun (WGS) entry which is preliminary data.</text>
</comment>
<name>A0A7L4ZWH8_9BACT</name>
<dbReference type="Gene3D" id="3.90.580.10">
    <property type="entry name" value="Zinc finger, CHC2-type domain"/>
    <property type="match status" value="1"/>
</dbReference>